<dbReference type="SUPFAM" id="SSF56784">
    <property type="entry name" value="HAD-like"/>
    <property type="match status" value="1"/>
</dbReference>
<dbReference type="Gene3D" id="3.40.50.1000">
    <property type="entry name" value="HAD superfamily/HAD-like"/>
    <property type="match status" value="1"/>
</dbReference>
<feature type="domain" description="FCP1 homology" evidence="1">
    <location>
        <begin position="35"/>
        <end position="117"/>
    </location>
</feature>
<dbReference type="InterPro" id="IPR023214">
    <property type="entry name" value="HAD_sf"/>
</dbReference>
<gene>
    <name evidence="2" type="ORF">QQS21_004527</name>
</gene>
<dbReference type="Pfam" id="PF03031">
    <property type="entry name" value="NIF"/>
    <property type="match status" value="1"/>
</dbReference>
<comment type="caution">
    <text evidence="2">The sequence shown here is derived from an EMBL/GenBank/DDBJ whole genome shotgun (WGS) entry which is preliminary data.</text>
</comment>
<keyword evidence="3" id="KW-1185">Reference proteome</keyword>
<dbReference type="InterPro" id="IPR004274">
    <property type="entry name" value="FCP1_dom"/>
</dbReference>
<organism evidence="2 3">
    <name type="scientific">Conoideocrella luteorostrata</name>
    <dbReference type="NCBI Taxonomy" id="1105319"/>
    <lineage>
        <taxon>Eukaryota</taxon>
        <taxon>Fungi</taxon>
        <taxon>Dikarya</taxon>
        <taxon>Ascomycota</taxon>
        <taxon>Pezizomycotina</taxon>
        <taxon>Sordariomycetes</taxon>
        <taxon>Hypocreomycetidae</taxon>
        <taxon>Hypocreales</taxon>
        <taxon>Clavicipitaceae</taxon>
        <taxon>Conoideocrella</taxon>
    </lineage>
</organism>
<dbReference type="InterPro" id="IPR036412">
    <property type="entry name" value="HAD-like_sf"/>
</dbReference>
<dbReference type="AlphaFoldDB" id="A0AAJ0FZS1"/>
<protein>
    <recommendedName>
        <fullName evidence="1">FCP1 homology domain-containing protein</fullName>
    </recommendedName>
</protein>
<dbReference type="EMBL" id="JASWJB010000067">
    <property type="protein sequence ID" value="KAK2601936.1"/>
    <property type="molecule type" value="Genomic_DNA"/>
</dbReference>
<proteinExistence type="predicted"/>
<reference evidence="2" key="1">
    <citation type="submission" date="2023-06" db="EMBL/GenBank/DDBJ databases">
        <title>Conoideocrella luteorostrata (Hypocreales: Clavicipitaceae), a potential biocontrol fungus for elongate hemlock scale in United States Christmas tree production areas.</title>
        <authorList>
            <person name="Barrett H."/>
            <person name="Lovett B."/>
            <person name="Macias A.M."/>
            <person name="Stajich J.E."/>
            <person name="Kasson M.T."/>
        </authorList>
    </citation>
    <scope>NUCLEOTIDE SEQUENCE</scope>
    <source>
        <strain evidence="2">ARSEF 14590</strain>
    </source>
</reference>
<name>A0AAJ0FZS1_9HYPO</name>
<evidence type="ECO:0000313" key="3">
    <source>
        <dbReference type="Proteomes" id="UP001251528"/>
    </source>
</evidence>
<dbReference type="Proteomes" id="UP001251528">
    <property type="component" value="Unassembled WGS sequence"/>
</dbReference>
<accession>A0AAJ0FZS1</accession>
<sequence length="138" mass="15941">MISQLLEKDQREKCVVIWARDQLGLSKDDYDARVQVYKRLSVMWNDSRVRASHPLADRGGCWDQSNTVLVDDSMEKGRSEPYNILPIPEFSGLAKEPANVLPQVHDYLNALCYQEDISRYIRETPFSLSPEYELTTES</sequence>
<evidence type="ECO:0000259" key="1">
    <source>
        <dbReference type="Pfam" id="PF03031"/>
    </source>
</evidence>
<evidence type="ECO:0000313" key="2">
    <source>
        <dbReference type="EMBL" id="KAK2601936.1"/>
    </source>
</evidence>